<reference evidence="1" key="1">
    <citation type="submission" date="2022-11" db="EMBL/GenBank/DDBJ databases">
        <title>Genome Sequence of Boeremia exigua.</title>
        <authorList>
            <person name="Buettner E."/>
        </authorList>
    </citation>
    <scope>NUCLEOTIDE SEQUENCE</scope>
    <source>
        <strain evidence="1">CU02</strain>
    </source>
</reference>
<organism evidence="1 2">
    <name type="scientific">Boeremia exigua</name>
    <dbReference type="NCBI Taxonomy" id="749465"/>
    <lineage>
        <taxon>Eukaryota</taxon>
        <taxon>Fungi</taxon>
        <taxon>Dikarya</taxon>
        <taxon>Ascomycota</taxon>
        <taxon>Pezizomycotina</taxon>
        <taxon>Dothideomycetes</taxon>
        <taxon>Pleosporomycetidae</taxon>
        <taxon>Pleosporales</taxon>
        <taxon>Pleosporineae</taxon>
        <taxon>Didymellaceae</taxon>
        <taxon>Boeremia</taxon>
    </lineage>
</organism>
<evidence type="ECO:0000313" key="1">
    <source>
        <dbReference type="EMBL" id="KAJ8109357.1"/>
    </source>
</evidence>
<gene>
    <name evidence="1" type="ORF">OPT61_g7516</name>
</gene>
<keyword evidence="2" id="KW-1185">Reference proteome</keyword>
<accession>A0ACC2I1X0</accession>
<sequence>MPVGPGRTRPHSHSECAGDNAPLIVANSSHTQYNTFSPETPSPRTSPNGTTTTATMSKSALDYGVNTTVSHGADPEAPWSRTQDHEGDFVTDLENHSLARGLQQRHIQMIAIAGAIGTGLFLGLGGSIQTGGPLGALLGYATVGLIVCAVQFALGEVAALLPVTGSFVRHAEFLVDPAFGFAIGLNIVYGNLLSVPAEISAICVLFQYWTDLNPSVWICIFIVITFVVGISFVGIYGEIEFFFACLKILLVVFLIIFGLVIDLGGIPGQERIGFRYWKQPGPFVEYITTGPWGQFLGYWAVMTNAVFSFAGVESLAMAAAETQNPRRNIPKACKKVFARVLIFYILAVLIVGMIVASDDPRLNDQSGDATQSPFVIVASAAGIKVIPSIVNAVVITSAWSSSNQALLSGTRVLYGLAIKGQAPKIFLRTSAWGVPYVCVCFNTCFMFLAFMALSSSAMTVFWWLVDLTAAGVLVSWSSILFNHIRLTQAMKKQGISRTELPFYNSWTPYSSPVALFMCLTILFTGGFSVFTKGGWSTSSFVSSYLDIPLVIAAFLLWKFIKGTKFVDLADVPIRAALEQVALNPEPLEPNATEDPTEPAVSKGSNAWIDWCHSTITAVGTRYGILGTTMPYNVPCLLESQAREPRKLQGSKLLAAKFGSISNQAQSQLLNKELIIDSSECQLLLFNPGTVYDQGAMQQQQEQESVLVDEFEIGLDRAKITKSAQIQLPESHATEEDSDTELDHPNSRPGNVVKSLKLKKHKAGVKIREKLHIGRSSDDHELTTTVIAGSGKTSESRYETDPPKPDRATFKDFVHNPIEAVRSKVSEHSHQQCADQIAAKEVPHGDEVDLLHASEAVEAAETDAQRLLAIQDLSKLMKERQATYARWTLDRHVTRVRPLPRDEMTLKSRSDFEKYNPDEGLVIDWKAYGQHLLVYYAHQYGGQYIGYGSELPEPSKHNVMPNIERFLIASSPMQELIMTSRKVYRWEHPPTTANYLLIYCVLWYFNLLVPGCLTTFIYLVIERRAHGNTIEDLREDIKHRENQRVTALSLTELIVKEGDENWSYDLREGLGPWFMVQVADLANFFESMRNFYEWRVPHRTLRILMVLSVVTLFTALVPMWLFVKTTTFAMGFMYFALYPIAVKFPEYRLLVSPAKRLLWNIPTHAEWAVKYIQAEGTRLAQASDQTISSQARVSPTFDPAHDYNSYTAHQDKITGRLIVSAGGIRFVSNFGHNILWSLRYDDIQWCVKQDRIVHKHIPSKLQWDNGQDLKITGKDGTEYLLKQVDNRDEAFSQVIGFSKVTWQAQSPDQLEREQGIMATSVHEQDASREVDQHGDDLAKRVLRKIDWRLIPLLFITYNLNFMDKTILSSASVFGLRQDTHLVGQQYSWVSSVFYFGYFFWEYPTTFLIARLPVAKYLVANTFVWGIVVALTAACTNYGGLVTVRFLLGVAEATITPAFVFITSTWYTRDEIPTRTGLWFAGNSVGGLVASFLAFGVGHIENSLAPWIWMYIILGSLTFLWGIPMLLFLPDSIATAKFLTEEEREVAARRVVLAGTGRTDNTQWKLDQALECLRDPKTWIIFSMSLLTQIPNGGTQNFGNLVIKSFGFTSLQSTLLVIPASVIAASTIAGTGWLAGRFRQLNCILIVCVVLPAVVGSSLIYVRPKTSSGVQLFGYFLLSTGPGAIPLLMSLVGANYKGVTKKMTMTAMLFIAYCAGNIAGPQFFKATEAPHYNTAFRAILWVNAKRERDEGVKGDAGSAGVVAGKAVDEAEQSTTVVEIDLQSEAFDDVTDWQTFGFSDAPRAQAWPDATAACRPATVGTTDPPVSEWCSSPQQSRTHAVPWPESPETQQLYDAADV</sequence>
<dbReference type="EMBL" id="JAPHNI010000622">
    <property type="protein sequence ID" value="KAJ8109357.1"/>
    <property type="molecule type" value="Genomic_DNA"/>
</dbReference>
<evidence type="ECO:0000313" key="2">
    <source>
        <dbReference type="Proteomes" id="UP001153331"/>
    </source>
</evidence>
<comment type="caution">
    <text evidence="1">The sequence shown here is derived from an EMBL/GenBank/DDBJ whole genome shotgun (WGS) entry which is preliminary data.</text>
</comment>
<proteinExistence type="predicted"/>
<dbReference type="Proteomes" id="UP001153331">
    <property type="component" value="Unassembled WGS sequence"/>
</dbReference>
<protein>
    <submittedName>
        <fullName evidence="1">Uncharacterized protein</fullName>
    </submittedName>
</protein>
<name>A0ACC2I1X0_9PLEO</name>